<keyword evidence="3" id="KW-1185">Reference proteome</keyword>
<dbReference type="EMBL" id="BKCP01004738">
    <property type="protein sequence ID" value="GER33350.1"/>
    <property type="molecule type" value="Genomic_DNA"/>
</dbReference>
<dbReference type="Proteomes" id="UP000325081">
    <property type="component" value="Unassembled WGS sequence"/>
</dbReference>
<protein>
    <submittedName>
        <fullName evidence="2">Structural maintenance of chromosomes protein 1A</fullName>
    </submittedName>
</protein>
<name>A0A5A7PKR7_STRAF</name>
<feature type="compositionally biased region" description="Basic and acidic residues" evidence="1">
    <location>
        <begin position="122"/>
        <end position="134"/>
    </location>
</feature>
<gene>
    <name evidence="2" type="ORF">STAS_09480</name>
</gene>
<evidence type="ECO:0000313" key="3">
    <source>
        <dbReference type="Proteomes" id="UP000325081"/>
    </source>
</evidence>
<dbReference type="AlphaFoldDB" id="A0A5A7PKR7"/>
<reference evidence="3" key="1">
    <citation type="journal article" date="2019" name="Curr. Biol.">
        <title>Genome Sequence of Striga asiatica Provides Insight into the Evolution of Plant Parasitism.</title>
        <authorList>
            <person name="Yoshida S."/>
            <person name="Kim S."/>
            <person name="Wafula E.K."/>
            <person name="Tanskanen J."/>
            <person name="Kim Y.M."/>
            <person name="Honaas L."/>
            <person name="Yang Z."/>
            <person name="Spallek T."/>
            <person name="Conn C.E."/>
            <person name="Ichihashi Y."/>
            <person name="Cheong K."/>
            <person name="Cui S."/>
            <person name="Der J.P."/>
            <person name="Gundlach H."/>
            <person name="Jiao Y."/>
            <person name="Hori C."/>
            <person name="Ishida J.K."/>
            <person name="Kasahara H."/>
            <person name="Kiba T."/>
            <person name="Kim M.S."/>
            <person name="Koo N."/>
            <person name="Laohavisit A."/>
            <person name="Lee Y.H."/>
            <person name="Lumba S."/>
            <person name="McCourt P."/>
            <person name="Mortimer J.C."/>
            <person name="Mutuku J.M."/>
            <person name="Nomura T."/>
            <person name="Sasaki-Sekimoto Y."/>
            <person name="Seto Y."/>
            <person name="Wang Y."/>
            <person name="Wakatake T."/>
            <person name="Sakakibara H."/>
            <person name="Demura T."/>
            <person name="Yamaguchi S."/>
            <person name="Yoneyama K."/>
            <person name="Manabe R.I."/>
            <person name="Nelson D.C."/>
            <person name="Schulman A.H."/>
            <person name="Timko M.P."/>
            <person name="dePamphilis C.W."/>
            <person name="Choi D."/>
            <person name="Shirasu K."/>
        </authorList>
    </citation>
    <scope>NUCLEOTIDE SEQUENCE [LARGE SCALE GENOMIC DNA]</scope>
    <source>
        <strain evidence="3">cv. UVA1</strain>
    </source>
</reference>
<proteinExistence type="predicted"/>
<evidence type="ECO:0000256" key="1">
    <source>
        <dbReference type="SAM" id="MobiDB-lite"/>
    </source>
</evidence>
<evidence type="ECO:0000313" key="2">
    <source>
        <dbReference type="EMBL" id="GER33350.1"/>
    </source>
</evidence>
<organism evidence="2 3">
    <name type="scientific">Striga asiatica</name>
    <name type="common">Asiatic witchweed</name>
    <name type="synonym">Buchnera asiatica</name>
    <dbReference type="NCBI Taxonomy" id="4170"/>
    <lineage>
        <taxon>Eukaryota</taxon>
        <taxon>Viridiplantae</taxon>
        <taxon>Streptophyta</taxon>
        <taxon>Embryophyta</taxon>
        <taxon>Tracheophyta</taxon>
        <taxon>Spermatophyta</taxon>
        <taxon>Magnoliopsida</taxon>
        <taxon>eudicotyledons</taxon>
        <taxon>Gunneridae</taxon>
        <taxon>Pentapetalae</taxon>
        <taxon>asterids</taxon>
        <taxon>lamiids</taxon>
        <taxon>Lamiales</taxon>
        <taxon>Orobanchaceae</taxon>
        <taxon>Buchnereae</taxon>
        <taxon>Striga</taxon>
    </lineage>
</organism>
<feature type="region of interest" description="Disordered" evidence="1">
    <location>
        <begin position="122"/>
        <end position="147"/>
    </location>
</feature>
<sequence>MKIRGGISVIMMNCMDNYSWAKGTCEISLIGRRLELLVKKFDTNFVHCVRRKPDNEDSVSDKPLIAWKSPRRRTSLPLVQQNDVSDKGDHALEVVPRKRDVAAAEQDTGHAKRSKVAVCKTSKSDSDFVDESPRPHGVGLPNEPTTCEEDVQQPEMLCRQVYMQQIDDSSARVDDVHGSPRPKRHIRVTSAFKSPYKQREIDVDKKLNVQERMISNWIMKNDMIDGYEHYSTLYHFFKPKPKGKRGSSYNYKMFAETLESEIKRRSPHNLKNIAVRREIGSNSDV</sequence>
<accession>A0A5A7PKR7</accession>
<comment type="caution">
    <text evidence="2">The sequence shown here is derived from an EMBL/GenBank/DDBJ whole genome shotgun (WGS) entry which is preliminary data.</text>
</comment>